<evidence type="ECO:0000313" key="13">
    <source>
        <dbReference type="Proteomes" id="UP000054279"/>
    </source>
</evidence>
<dbReference type="Gene3D" id="3.40.50.1100">
    <property type="match status" value="2"/>
</dbReference>
<dbReference type="AlphaFoldDB" id="A0A0C9VHN4"/>
<dbReference type="HOGENOM" id="CLU_015170_1_0_1"/>
<evidence type="ECO:0000256" key="5">
    <source>
        <dbReference type="ARBA" id="ARBA00022605"/>
    </source>
</evidence>
<gene>
    <name evidence="12" type="ORF">M422DRAFT_33919</name>
</gene>
<dbReference type="SUPFAM" id="SSF53686">
    <property type="entry name" value="Tryptophan synthase beta subunit-like PLP-dependent enzymes"/>
    <property type="match status" value="1"/>
</dbReference>
<evidence type="ECO:0000256" key="7">
    <source>
        <dbReference type="ARBA" id="ARBA00022898"/>
    </source>
</evidence>
<dbReference type="Pfam" id="PF24857">
    <property type="entry name" value="THR4_C"/>
    <property type="match status" value="1"/>
</dbReference>
<dbReference type="InterPro" id="IPR001926">
    <property type="entry name" value="TrpB-like_PALP"/>
</dbReference>
<evidence type="ECO:0000313" key="12">
    <source>
        <dbReference type="EMBL" id="KIJ37055.1"/>
    </source>
</evidence>
<comment type="similarity">
    <text evidence="3">Belongs to the threonine synthase family.</text>
</comment>
<evidence type="ECO:0000256" key="3">
    <source>
        <dbReference type="ARBA" id="ARBA00005517"/>
    </source>
</evidence>
<feature type="modified residue" description="N6-(pyridoxal phosphate)lysine" evidence="9">
    <location>
        <position position="116"/>
    </location>
</feature>
<dbReference type="PANTHER" id="PTHR42690">
    <property type="entry name" value="THREONINE SYNTHASE FAMILY MEMBER"/>
    <property type="match status" value="1"/>
</dbReference>
<dbReference type="EMBL" id="KN837172">
    <property type="protein sequence ID" value="KIJ37055.1"/>
    <property type="molecule type" value="Genomic_DNA"/>
</dbReference>
<dbReference type="NCBIfam" id="TIGR00260">
    <property type="entry name" value="thrC"/>
    <property type="match status" value="1"/>
</dbReference>
<dbReference type="FunFam" id="3.90.1380.10:FF:000003">
    <property type="entry name" value="THR4p Threonine synthase"/>
    <property type="match status" value="1"/>
</dbReference>
<protein>
    <recommendedName>
        <fullName evidence="4">threonine synthase</fullName>
        <ecNumber evidence="4">4.2.3.1</ecNumber>
    </recommendedName>
</protein>
<evidence type="ECO:0000256" key="2">
    <source>
        <dbReference type="ARBA" id="ARBA00004979"/>
    </source>
</evidence>
<evidence type="ECO:0000256" key="6">
    <source>
        <dbReference type="ARBA" id="ARBA00022697"/>
    </source>
</evidence>
<dbReference type="PANTHER" id="PTHR42690:SF1">
    <property type="entry name" value="THREONINE SYNTHASE-LIKE 2"/>
    <property type="match status" value="1"/>
</dbReference>
<accession>A0A0C9VHN4</accession>
<dbReference type="InterPro" id="IPR037158">
    <property type="entry name" value="Thr_synth_N_sf"/>
</dbReference>
<evidence type="ECO:0000259" key="10">
    <source>
        <dbReference type="Pfam" id="PF00291"/>
    </source>
</evidence>
<dbReference type="Proteomes" id="UP000054279">
    <property type="component" value="Unassembled WGS sequence"/>
</dbReference>
<keyword evidence="7 9" id="KW-0663">Pyridoxal phosphate</keyword>
<dbReference type="InterPro" id="IPR029144">
    <property type="entry name" value="Thr_synth_N"/>
</dbReference>
<keyword evidence="5" id="KW-0028">Amino-acid biosynthesis</keyword>
<comment type="pathway">
    <text evidence="2">Amino-acid biosynthesis; L-threonine biosynthesis; L-threonine from L-aspartate: step 5/5.</text>
</comment>
<dbReference type="FunFam" id="3.40.50.1100:FF:000024">
    <property type="entry name" value="Probable threonine synthase"/>
    <property type="match status" value="1"/>
</dbReference>
<feature type="domain" description="Threonine synthase N-terminal" evidence="11">
    <location>
        <begin position="2"/>
        <end position="81"/>
    </location>
</feature>
<dbReference type="GO" id="GO:0009088">
    <property type="term" value="P:threonine biosynthetic process"/>
    <property type="evidence" value="ECO:0007669"/>
    <property type="project" value="UniProtKB-UniPathway"/>
</dbReference>
<proteinExistence type="inferred from homology"/>
<evidence type="ECO:0000256" key="8">
    <source>
        <dbReference type="ARBA" id="ARBA00023239"/>
    </source>
</evidence>
<dbReference type="Gene3D" id="3.90.1380.10">
    <property type="entry name" value="Threonine synthase, N-terminal domain"/>
    <property type="match status" value="1"/>
</dbReference>
<keyword evidence="13" id="KW-1185">Reference proteome</keyword>
<dbReference type="Pfam" id="PF14821">
    <property type="entry name" value="Thr_synth_N"/>
    <property type="match status" value="1"/>
</dbReference>
<dbReference type="GO" id="GO:0004795">
    <property type="term" value="F:threonine synthase activity"/>
    <property type="evidence" value="ECO:0007669"/>
    <property type="project" value="UniProtKB-EC"/>
</dbReference>
<dbReference type="Pfam" id="PF00291">
    <property type="entry name" value="PALP"/>
    <property type="match status" value="1"/>
</dbReference>
<dbReference type="InterPro" id="IPR000634">
    <property type="entry name" value="Ser/Thr_deHydtase_PyrdxlP-BS"/>
</dbReference>
<evidence type="ECO:0000256" key="9">
    <source>
        <dbReference type="PIRSR" id="PIRSR604450-51"/>
    </source>
</evidence>
<dbReference type="InterPro" id="IPR004450">
    <property type="entry name" value="Thr_synthase-like"/>
</dbReference>
<dbReference type="GO" id="GO:0030170">
    <property type="term" value="F:pyridoxal phosphate binding"/>
    <property type="evidence" value="ECO:0007669"/>
    <property type="project" value="InterPro"/>
</dbReference>
<sequence>MKYFSTRGADTELSFEETVLTGLAPNGGLYIPTEIPQLPADWQEKWAPYSFQQLSVAVLSLFISPSEIAIEELTALVEKSYKTFRHPDVTPLKKLEGGDNRRYILELWHGPTFAFKDVALQLLGNLFEFFLQRRNANKKEGETRERLTVLGATSGDTGSAAIYGLRNKADVSIYILHPKGRVSPIQEAQMTTVTDANVHNIAVKGTFDDCQDIVKTLFSDREFNAKHHLGAVNSINWARILAQTVYYFLAYFHLKKSIGTEFLPFLQFVVPTGNFGDVLAGYYAKRMGLPISSFAIATNENDILTRFWKSGRYEKVSSEPLPVGEAAPANGASDGHQGGAGVKETLSPAMDILVSSNFERLLWYLAYEDSGDRQKACETVNGWMTNLKSNGKAQVPVSVLGTARRDFVAEKITDAQTLQGIRDTFTESNYVADPHTTVGIVAAKVVRNNRYDEALIECTPDTVQIILSTAHPAKFSEAVTKALGGLASFDFEKDVQPEEFKGLLAKERRVIEVENSPDAVKKVIDEIEPGKAHEIEVGV</sequence>
<evidence type="ECO:0000259" key="11">
    <source>
        <dbReference type="Pfam" id="PF14821"/>
    </source>
</evidence>
<dbReference type="OrthoDB" id="5203861at2759"/>
<reference evidence="12 13" key="1">
    <citation type="submission" date="2014-06" db="EMBL/GenBank/DDBJ databases">
        <title>Evolutionary Origins and Diversification of the Mycorrhizal Mutualists.</title>
        <authorList>
            <consortium name="DOE Joint Genome Institute"/>
            <consortium name="Mycorrhizal Genomics Consortium"/>
            <person name="Kohler A."/>
            <person name="Kuo A."/>
            <person name="Nagy L.G."/>
            <person name="Floudas D."/>
            <person name="Copeland A."/>
            <person name="Barry K.W."/>
            <person name="Cichocki N."/>
            <person name="Veneault-Fourrey C."/>
            <person name="LaButti K."/>
            <person name="Lindquist E.A."/>
            <person name="Lipzen A."/>
            <person name="Lundell T."/>
            <person name="Morin E."/>
            <person name="Murat C."/>
            <person name="Riley R."/>
            <person name="Ohm R."/>
            <person name="Sun H."/>
            <person name="Tunlid A."/>
            <person name="Henrissat B."/>
            <person name="Grigoriev I.V."/>
            <person name="Hibbett D.S."/>
            <person name="Martin F."/>
        </authorList>
    </citation>
    <scope>NUCLEOTIDE SEQUENCE [LARGE SCALE GENOMIC DNA]</scope>
    <source>
        <strain evidence="12 13">SS14</strain>
    </source>
</reference>
<name>A0A0C9VHN4_SPHS4</name>
<feature type="domain" description="Tryptophan synthase beta chain-like PALP" evidence="10">
    <location>
        <begin position="89"/>
        <end position="319"/>
    </location>
</feature>
<dbReference type="EC" id="4.2.3.1" evidence="4"/>
<dbReference type="CDD" id="cd01560">
    <property type="entry name" value="Thr-synth_2"/>
    <property type="match status" value="1"/>
</dbReference>
<evidence type="ECO:0000256" key="4">
    <source>
        <dbReference type="ARBA" id="ARBA00013028"/>
    </source>
</evidence>
<dbReference type="PROSITE" id="PS00165">
    <property type="entry name" value="DEHYDRATASE_SER_THR"/>
    <property type="match status" value="1"/>
</dbReference>
<dbReference type="UniPathway" id="UPA00050">
    <property type="reaction ID" value="UER00065"/>
</dbReference>
<dbReference type="InterPro" id="IPR051166">
    <property type="entry name" value="Threonine_Synthase"/>
</dbReference>
<keyword evidence="8" id="KW-0456">Lyase</keyword>
<evidence type="ECO:0000256" key="1">
    <source>
        <dbReference type="ARBA" id="ARBA00001933"/>
    </source>
</evidence>
<keyword evidence="6" id="KW-0791">Threonine biosynthesis</keyword>
<organism evidence="12 13">
    <name type="scientific">Sphaerobolus stellatus (strain SS14)</name>
    <dbReference type="NCBI Taxonomy" id="990650"/>
    <lineage>
        <taxon>Eukaryota</taxon>
        <taxon>Fungi</taxon>
        <taxon>Dikarya</taxon>
        <taxon>Basidiomycota</taxon>
        <taxon>Agaricomycotina</taxon>
        <taxon>Agaricomycetes</taxon>
        <taxon>Phallomycetidae</taxon>
        <taxon>Geastrales</taxon>
        <taxon>Sphaerobolaceae</taxon>
        <taxon>Sphaerobolus</taxon>
    </lineage>
</organism>
<comment type="cofactor">
    <cofactor evidence="1 9">
        <name>pyridoxal 5'-phosphate</name>
        <dbReference type="ChEBI" id="CHEBI:597326"/>
    </cofactor>
</comment>
<dbReference type="InterPro" id="IPR036052">
    <property type="entry name" value="TrpB-like_PALP_sf"/>
</dbReference>